<dbReference type="RefSeq" id="YP_009838295.1">
    <property type="nucleotide sequence ID" value="NC_048709.1"/>
</dbReference>
<reference evidence="1 2" key="1">
    <citation type="submission" date="2018-05" db="EMBL/GenBank/DDBJ databases">
        <title>The genome of Vibrio coralliilyticus phage YC.</title>
        <authorList>
            <person name="Benler S."/>
        </authorList>
    </citation>
    <scope>NUCLEOTIDE SEQUENCE [LARGE SCALE GENOMIC DNA]</scope>
</reference>
<name>A0A384ZS40_9CAUD</name>
<evidence type="ECO:0000313" key="2">
    <source>
        <dbReference type="Proteomes" id="UP000260311"/>
    </source>
</evidence>
<dbReference type="EMBL" id="MH375644">
    <property type="protein sequence ID" value="AXC34449.1"/>
    <property type="molecule type" value="Genomic_DNA"/>
</dbReference>
<dbReference type="GeneID" id="55608527"/>
<evidence type="ECO:0000313" key="1">
    <source>
        <dbReference type="EMBL" id="AXC34449.1"/>
    </source>
</evidence>
<accession>A0A384ZS40</accession>
<dbReference type="Proteomes" id="UP000260311">
    <property type="component" value="Segment"/>
</dbReference>
<proteinExistence type="predicted"/>
<organism evidence="1 2">
    <name type="scientific">Vibrio phage YC</name>
    <dbReference type="NCBI Taxonomy" id="2267403"/>
    <lineage>
        <taxon>Viruses</taxon>
        <taxon>Duplodnaviria</taxon>
        <taxon>Heunggongvirae</taxon>
        <taxon>Uroviricota</taxon>
        <taxon>Caudoviricetes</taxon>
        <taxon>Pantevenvirales</taxon>
        <taxon>Ackermannviridae</taxon>
        <taxon>Campanilevirus</taxon>
        <taxon>Campanilevirus YC</taxon>
    </lineage>
</organism>
<sequence length="146" mass="15389">MYIQPDSKVELVTAPLNAGAAMSAFKAALRADAPIVVDIGRADMTHSGVTRELIQLVHTRSGAWSITIDMLACESALCRKAEDLYIPASSCADVVRTLNQYGGGADLITVVLGEVPLVDLKAVLDCYDGFTPTVVVTDLGGEHGAR</sequence>
<keyword evidence="2" id="KW-1185">Reference proteome</keyword>
<protein>
    <submittedName>
        <fullName evidence="1">Uncharacterized protein</fullName>
    </submittedName>
</protein>
<dbReference type="KEGG" id="vg:55608527"/>